<evidence type="ECO:0000313" key="1">
    <source>
        <dbReference type="EMBL" id="NVO78932.1"/>
    </source>
</evidence>
<proteinExistence type="predicted"/>
<accession>A0A850QEN6</accession>
<organism evidence="1 2">
    <name type="scientific">Undibacterium oligocarboniphilum</name>
    <dbReference type="NCBI Taxonomy" id="666702"/>
    <lineage>
        <taxon>Bacteria</taxon>
        <taxon>Pseudomonadati</taxon>
        <taxon>Pseudomonadota</taxon>
        <taxon>Betaproteobacteria</taxon>
        <taxon>Burkholderiales</taxon>
        <taxon>Oxalobacteraceae</taxon>
        <taxon>Undibacterium</taxon>
    </lineage>
</organism>
<keyword evidence="2" id="KW-1185">Reference proteome</keyword>
<sequence>MKIKSLLSKAKRCSSQEDAAQLLDLLKDKINKHPLLSHLWIYNAESMMEVDTPFVSFELNRVYSDEYVLMIRPEIRDEAFTIQVTMYHMQDKLGVCSKKANPLVEMNEVLEPSKEQNLEEVCVQAVKIAINYHRMLMVSVGVPNSIANTTADSCWK</sequence>
<dbReference type="AlphaFoldDB" id="A0A850QEN6"/>
<dbReference type="RefSeq" id="WP_176804467.1">
    <property type="nucleotide sequence ID" value="NZ_JABXYJ010000008.1"/>
</dbReference>
<evidence type="ECO:0000313" key="2">
    <source>
        <dbReference type="Proteomes" id="UP000588051"/>
    </source>
</evidence>
<name>A0A850QEN6_9BURK</name>
<reference evidence="1 2" key="1">
    <citation type="submission" date="2020-06" db="EMBL/GenBank/DDBJ databases">
        <authorList>
            <person name="Qiu C."/>
            <person name="Liu Z."/>
        </authorList>
    </citation>
    <scope>NUCLEOTIDE SEQUENCE [LARGE SCALE GENOMIC DNA]</scope>
    <source>
        <strain evidence="1 2">EM 1</strain>
    </source>
</reference>
<gene>
    <name evidence="1" type="ORF">HV832_13970</name>
</gene>
<dbReference type="EMBL" id="JABXYJ010000008">
    <property type="protein sequence ID" value="NVO78932.1"/>
    <property type="molecule type" value="Genomic_DNA"/>
</dbReference>
<comment type="caution">
    <text evidence="1">The sequence shown here is derived from an EMBL/GenBank/DDBJ whole genome shotgun (WGS) entry which is preliminary data.</text>
</comment>
<protein>
    <submittedName>
        <fullName evidence="1">Uncharacterized protein</fullName>
    </submittedName>
</protein>
<dbReference type="Proteomes" id="UP000588051">
    <property type="component" value="Unassembled WGS sequence"/>
</dbReference>